<dbReference type="Pfam" id="PF02397">
    <property type="entry name" value="Bac_transf"/>
    <property type="match status" value="1"/>
</dbReference>
<keyword evidence="7" id="KW-0270">Exopolysaccharide synthesis</keyword>
<evidence type="ECO:0000256" key="6">
    <source>
        <dbReference type="ARBA" id="ARBA00023136"/>
    </source>
</evidence>
<dbReference type="InterPro" id="IPR003362">
    <property type="entry name" value="Bact_transf"/>
</dbReference>
<feature type="transmembrane region" description="Helical" evidence="8">
    <location>
        <begin position="72"/>
        <end position="89"/>
    </location>
</feature>
<evidence type="ECO:0000256" key="7">
    <source>
        <dbReference type="ARBA" id="ARBA00023169"/>
    </source>
</evidence>
<protein>
    <submittedName>
        <fullName evidence="10">Sugar transferase</fullName>
    </submittedName>
</protein>
<gene>
    <name evidence="10" type="ORF">C7I55_17695</name>
</gene>
<feature type="transmembrane region" description="Helical" evidence="8">
    <location>
        <begin position="41"/>
        <end position="66"/>
    </location>
</feature>
<dbReference type="EMBL" id="PXYI01000006">
    <property type="protein sequence ID" value="PSJ38292.1"/>
    <property type="molecule type" value="Genomic_DNA"/>
</dbReference>
<evidence type="ECO:0000256" key="3">
    <source>
        <dbReference type="ARBA" id="ARBA00022679"/>
    </source>
</evidence>
<comment type="similarity">
    <text evidence="2">Belongs to the bacterial sugar transferase family.</text>
</comment>
<evidence type="ECO:0000313" key="10">
    <source>
        <dbReference type="EMBL" id="PSJ38292.1"/>
    </source>
</evidence>
<evidence type="ECO:0000256" key="8">
    <source>
        <dbReference type="SAM" id="Phobius"/>
    </source>
</evidence>
<dbReference type="GO" id="GO:0016780">
    <property type="term" value="F:phosphotransferase activity, for other substituted phosphate groups"/>
    <property type="evidence" value="ECO:0007669"/>
    <property type="project" value="TreeGrafter"/>
</dbReference>
<feature type="domain" description="Bacterial sugar transferase" evidence="9">
    <location>
        <begin position="282"/>
        <end position="470"/>
    </location>
</feature>
<evidence type="ECO:0000256" key="4">
    <source>
        <dbReference type="ARBA" id="ARBA00022692"/>
    </source>
</evidence>
<sequence length="475" mass="51855">MVSVASQSKGCRVSKVDLAIQNQLHRTGFAPAARRNLRVSLCLSLIGADVLALLVGLMVGLHIAQAGSVSEGVWTSFLGGVLVYLAIAFQNQAFNPKVLTSATASVRQAILSLAATMLIFLLAVFSLKVTGQLPRLALSTGILASAVLAVSQRVLICHLVRRTWGNSLRAELVIVDGGPVPDAYRGSAVIDAGSSALRSDIDDPYMLNRLAMVLRHYDRVIISCAPDRKTEWAQVLKGANIQGEIVVPELSELGPLAIQQLSGVATVVVSRGPLNLANRAKKRALDIALTVPVLIALAPLMILVAIAIRLDSPGPVFFRQERMGRGNRIFHIYKFRSMRVESADASGNRSARRDDDRITRVGRLIRKTSIDELPQLLNVLLGEMSLVGPRPHALGSLAGDELFWRVDRQYWHRHALKPGITGLAQVRGFRGATEHRRDILNRLEADLEYMQGWSLLRDISILGRTLAVLVHRNAY</sequence>
<dbReference type="GO" id="GO:0000271">
    <property type="term" value="P:polysaccharide biosynthetic process"/>
    <property type="evidence" value="ECO:0007669"/>
    <property type="project" value="UniProtKB-KW"/>
</dbReference>
<accession>A0A2P7QK29</accession>
<dbReference type="InterPro" id="IPR017475">
    <property type="entry name" value="EPS_sugar_tfrase"/>
</dbReference>
<organism evidence="10 11">
    <name type="scientific">Allosphingosinicella deserti</name>
    <dbReference type="NCBI Taxonomy" id="2116704"/>
    <lineage>
        <taxon>Bacteria</taxon>
        <taxon>Pseudomonadati</taxon>
        <taxon>Pseudomonadota</taxon>
        <taxon>Alphaproteobacteria</taxon>
        <taxon>Sphingomonadales</taxon>
        <taxon>Sphingomonadaceae</taxon>
        <taxon>Allosphingosinicella</taxon>
    </lineage>
</organism>
<keyword evidence="6 8" id="KW-0472">Membrane</keyword>
<dbReference type="Proteomes" id="UP000241167">
    <property type="component" value="Unassembled WGS sequence"/>
</dbReference>
<proteinExistence type="inferred from homology"/>
<keyword evidence="4 8" id="KW-0812">Transmembrane</keyword>
<dbReference type="GO" id="GO:0016020">
    <property type="term" value="C:membrane"/>
    <property type="evidence" value="ECO:0007669"/>
    <property type="project" value="UniProtKB-SubCell"/>
</dbReference>
<evidence type="ECO:0000256" key="5">
    <source>
        <dbReference type="ARBA" id="ARBA00022989"/>
    </source>
</evidence>
<evidence type="ECO:0000259" key="9">
    <source>
        <dbReference type="Pfam" id="PF02397"/>
    </source>
</evidence>
<feature type="transmembrane region" description="Helical" evidence="8">
    <location>
        <begin position="110"/>
        <end position="130"/>
    </location>
</feature>
<dbReference type="PANTHER" id="PTHR30576:SF0">
    <property type="entry name" value="UNDECAPRENYL-PHOSPHATE N-ACETYLGALACTOSAMINYL 1-PHOSPHATE TRANSFERASE-RELATED"/>
    <property type="match status" value="1"/>
</dbReference>
<dbReference type="PANTHER" id="PTHR30576">
    <property type="entry name" value="COLANIC BIOSYNTHESIS UDP-GLUCOSE LIPID CARRIER TRANSFERASE"/>
    <property type="match status" value="1"/>
</dbReference>
<keyword evidence="3 10" id="KW-0808">Transferase</keyword>
<feature type="transmembrane region" description="Helical" evidence="8">
    <location>
        <begin position="287"/>
        <end position="308"/>
    </location>
</feature>
<keyword evidence="5 8" id="KW-1133">Transmembrane helix</keyword>
<comment type="caution">
    <text evidence="10">The sequence shown here is derived from an EMBL/GenBank/DDBJ whole genome shotgun (WGS) entry which is preliminary data.</text>
</comment>
<feature type="transmembrane region" description="Helical" evidence="8">
    <location>
        <begin position="136"/>
        <end position="160"/>
    </location>
</feature>
<keyword evidence="11" id="KW-1185">Reference proteome</keyword>
<dbReference type="NCBIfam" id="TIGR03025">
    <property type="entry name" value="EPS_sugtrans"/>
    <property type="match status" value="1"/>
</dbReference>
<evidence type="ECO:0000256" key="1">
    <source>
        <dbReference type="ARBA" id="ARBA00004141"/>
    </source>
</evidence>
<dbReference type="OrthoDB" id="9808602at2"/>
<reference evidence="10 11" key="1">
    <citation type="submission" date="2018-03" db="EMBL/GenBank/DDBJ databases">
        <title>The draft genome of Sphingosinicella sp. GL-C-18.</title>
        <authorList>
            <person name="Liu L."/>
            <person name="Li L."/>
            <person name="Liang L."/>
            <person name="Zhang X."/>
            <person name="Wang T."/>
        </authorList>
    </citation>
    <scope>NUCLEOTIDE SEQUENCE [LARGE SCALE GENOMIC DNA]</scope>
    <source>
        <strain evidence="10 11">GL-C-18</strain>
    </source>
</reference>
<evidence type="ECO:0000313" key="11">
    <source>
        <dbReference type="Proteomes" id="UP000241167"/>
    </source>
</evidence>
<name>A0A2P7QK29_9SPHN</name>
<evidence type="ECO:0000256" key="2">
    <source>
        <dbReference type="ARBA" id="ARBA00006464"/>
    </source>
</evidence>
<comment type="subcellular location">
    <subcellularLocation>
        <location evidence="1">Membrane</location>
        <topology evidence="1">Multi-pass membrane protein</topology>
    </subcellularLocation>
</comment>
<dbReference type="AlphaFoldDB" id="A0A2P7QK29"/>